<evidence type="ECO:0000256" key="10">
    <source>
        <dbReference type="RuleBase" id="RU362125"/>
    </source>
</evidence>
<dbReference type="Pfam" id="PF02771">
    <property type="entry name" value="Acyl-CoA_dh_N"/>
    <property type="match status" value="1"/>
</dbReference>
<dbReference type="InterPro" id="IPR006091">
    <property type="entry name" value="Acyl-CoA_Oxase/DH_mid-dom"/>
</dbReference>
<dbReference type="Pfam" id="PF12806">
    <property type="entry name" value="Acyl-CoA_dh_C"/>
    <property type="match status" value="1"/>
</dbReference>
<keyword evidence="16" id="KW-1185">Reference proteome</keyword>
<dbReference type="PANTHER" id="PTHR42803">
    <property type="entry name" value="ACYL-COA DEHYDROGENASE"/>
    <property type="match status" value="1"/>
</dbReference>
<evidence type="ECO:0000256" key="5">
    <source>
        <dbReference type="ARBA" id="ARBA00023002"/>
    </source>
</evidence>
<dbReference type="InterPro" id="IPR009100">
    <property type="entry name" value="AcylCoA_DH/oxidase_NM_dom_sf"/>
</dbReference>
<dbReference type="AlphaFoldDB" id="A0A512DZM8"/>
<evidence type="ECO:0000313" key="16">
    <source>
        <dbReference type="Proteomes" id="UP000321523"/>
    </source>
</evidence>
<dbReference type="Gene3D" id="1.20.140.10">
    <property type="entry name" value="Butyryl-CoA Dehydrogenase, subunit A, domain 3"/>
    <property type="match status" value="1"/>
</dbReference>
<dbReference type="InterPro" id="IPR052166">
    <property type="entry name" value="Diverse_Acyl-CoA_DH"/>
</dbReference>
<evidence type="ECO:0000259" key="12">
    <source>
        <dbReference type="Pfam" id="PF02770"/>
    </source>
</evidence>
<evidence type="ECO:0000259" key="14">
    <source>
        <dbReference type="Pfam" id="PF12806"/>
    </source>
</evidence>
<feature type="domain" description="Acyl-CoA dehydrogenase/oxidase N-terminal" evidence="13">
    <location>
        <begin position="41"/>
        <end position="157"/>
    </location>
</feature>
<reference evidence="15 16" key="1">
    <citation type="submission" date="2019-07" db="EMBL/GenBank/DDBJ databases">
        <title>Whole genome shotgun sequence of Skermanella aerolata NBRC 106429.</title>
        <authorList>
            <person name="Hosoyama A."/>
            <person name="Uohara A."/>
            <person name="Ohji S."/>
            <person name="Ichikawa N."/>
        </authorList>
    </citation>
    <scope>NUCLEOTIDE SEQUENCE [LARGE SCALE GENOMIC DNA]</scope>
    <source>
        <strain evidence="15 16">NBRC 106429</strain>
    </source>
</reference>
<dbReference type="GO" id="GO:0050660">
    <property type="term" value="F:flavin adenine dinucleotide binding"/>
    <property type="evidence" value="ECO:0007669"/>
    <property type="project" value="InterPro"/>
</dbReference>
<dbReference type="InterPro" id="IPR013786">
    <property type="entry name" value="AcylCoA_DH/ox_N"/>
</dbReference>
<dbReference type="InterPro" id="IPR037069">
    <property type="entry name" value="AcylCoA_DH/ox_N_sf"/>
</dbReference>
<proteinExistence type="inferred from homology"/>
<feature type="domain" description="Acetyl-CoA dehydrogenase-like C-terminal" evidence="14">
    <location>
        <begin position="465"/>
        <end position="592"/>
    </location>
</feature>
<keyword evidence="4 10" id="KW-0274">FAD</keyword>
<dbReference type="Pfam" id="PF00441">
    <property type="entry name" value="Acyl-CoA_dh_1"/>
    <property type="match status" value="1"/>
</dbReference>
<dbReference type="PANTHER" id="PTHR42803:SF1">
    <property type="entry name" value="BROAD-SPECIFICITY LINEAR ACYL-COA DEHYDROGENASE FADE5"/>
    <property type="match status" value="1"/>
</dbReference>
<evidence type="ECO:0000259" key="13">
    <source>
        <dbReference type="Pfam" id="PF02771"/>
    </source>
</evidence>
<dbReference type="FunFam" id="2.40.110.10:FF:000031">
    <property type="entry name" value="Acyl-CoA dehydrogenase, putative"/>
    <property type="match status" value="1"/>
</dbReference>
<dbReference type="InterPro" id="IPR036250">
    <property type="entry name" value="AcylCo_DH-like_C"/>
</dbReference>
<accession>A0A512DZM8</accession>
<evidence type="ECO:0000256" key="8">
    <source>
        <dbReference type="ARBA" id="ARBA00066694"/>
    </source>
</evidence>
<dbReference type="InterPro" id="IPR046373">
    <property type="entry name" value="Acyl-CoA_Oxase/DH_mid-dom_sf"/>
</dbReference>
<protein>
    <recommendedName>
        <fullName evidence="9">3-methylmercaptopropionyl-CoA dehydrogenase</fullName>
        <ecNumber evidence="8">1.3.99.41</ecNumber>
    </recommendedName>
</protein>
<dbReference type="InterPro" id="IPR025878">
    <property type="entry name" value="Acyl-CoA_dh-like_C_dom"/>
</dbReference>
<sequence length="597" mass="64541">MIPYSAPIQDMRFVLNEVVGMDRIVSLPGYDSATPDMVDAILEEANKLASNVLAPINFSGDQEGSVLENGVVRTPKGFKAAYRQYQEGGWNSVPFDPEHGGQGLPWTVAMAVQEMWQSANMSFALCPMLNQGAVEALTAHGSDELKEIYLGKLISGEWTGTMNLTEPQAGSDLAAIRTRAVREDGHYRISGQKIYITYGEHDFTDNIIHMVLARLADAPPGIKGISLFVVPKFLVNPDGSLGERNDLRCVSLEHKLGIHASPTAVMAFGDNDGAVGYLVGEENRGIEYMFTMMNNARMGVGLQGVAISERAYQQARDYARNRVQSRDMADAKGEPVAIIRHPDVRRMLMTMRSQTEAARALTYYAVAALDIAKKHPDPAEAAKGQSLADLLTPVVKAWSTDLGVENASIGIQIHGGMGFIEETGASQHLRDARITPIYEGTNGIQANDLVFRKVIRDGGTAARTLFAEIRETIDALKNRPGDDMAAIAIGLGKAVDALEKATTWLVENGKRTPAAAASGAAHYLKMFGIVTGGFLMAKGAMAAQEGQADPSADQRFLDAKLITARFFADQFLPQAIGLLTPITEGHRTVTALSDDQF</sequence>
<evidence type="ECO:0000256" key="3">
    <source>
        <dbReference type="ARBA" id="ARBA00022630"/>
    </source>
</evidence>
<evidence type="ECO:0000313" key="15">
    <source>
        <dbReference type="EMBL" id="GEO41660.1"/>
    </source>
</evidence>
<comment type="similarity">
    <text evidence="2 10">Belongs to the acyl-CoA dehydrogenase family.</text>
</comment>
<name>A0A512DZM8_9PROT</name>
<dbReference type="Gene3D" id="2.40.110.10">
    <property type="entry name" value="Butyryl-CoA Dehydrogenase, subunit A, domain 2"/>
    <property type="match status" value="1"/>
</dbReference>
<dbReference type="SUPFAM" id="SSF56645">
    <property type="entry name" value="Acyl-CoA dehydrogenase NM domain-like"/>
    <property type="match status" value="1"/>
</dbReference>
<comment type="function">
    <text evidence="7">Involved in the assimilation of dimethylsulphoniopropionate (DMSP), an important compound in the fixation of carbon in marine phytoplankton, by mediating the conversion of 3-(methylthio)propanoyl-CoA (MMPA-CoA) to 3-(methylthio)acryloyl-CoA (MTA-CoA).</text>
</comment>
<gene>
    <name evidence="15" type="ORF">SAE02_58080</name>
</gene>
<evidence type="ECO:0000256" key="1">
    <source>
        <dbReference type="ARBA" id="ARBA00001974"/>
    </source>
</evidence>
<evidence type="ECO:0000256" key="7">
    <source>
        <dbReference type="ARBA" id="ARBA00058683"/>
    </source>
</evidence>
<feature type="domain" description="Acyl-CoA dehydrogenase/oxidase C-terminal" evidence="11">
    <location>
        <begin position="283"/>
        <end position="449"/>
    </location>
</feature>
<dbReference type="Pfam" id="PF02770">
    <property type="entry name" value="Acyl-CoA_dh_M"/>
    <property type="match status" value="1"/>
</dbReference>
<keyword evidence="5 10" id="KW-0560">Oxidoreductase</keyword>
<comment type="cofactor">
    <cofactor evidence="1 10">
        <name>FAD</name>
        <dbReference type="ChEBI" id="CHEBI:57692"/>
    </cofactor>
</comment>
<dbReference type="RefSeq" id="WP_044434338.1">
    <property type="nucleotide sequence ID" value="NZ_BJYZ01000030.1"/>
</dbReference>
<feature type="domain" description="Acyl-CoA oxidase/dehydrogenase middle" evidence="12">
    <location>
        <begin position="162"/>
        <end position="268"/>
    </location>
</feature>
<dbReference type="OrthoDB" id="5510711at2"/>
<dbReference type="EMBL" id="BJYZ01000030">
    <property type="protein sequence ID" value="GEO41660.1"/>
    <property type="molecule type" value="Genomic_DNA"/>
</dbReference>
<comment type="catalytic activity">
    <reaction evidence="6">
        <text>3-(methylsulfanyl)propanoyl-CoA + oxidized [electron-transfer flavoprotein] + H(+) = 3-(methylsulfanyl)acryloyl-CoA + reduced [electron-transfer flavoprotein]</text>
        <dbReference type="Rhea" id="RHEA:52612"/>
        <dbReference type="Rhea" id="RHEA-COMP:10685"/>
        <dbReference type="Rhea" id="RHEA-COMP:10686"/>
        <dbReference type="ChEBI" id="CHEBI:15378"/>
        <dbReference type="ChEBI" id="CHEBI:57692"/>
        <dbReference type="ChEBI" id="CHEBI:58307"/>
        <dbReference type="ChEBI" id="CHEBI:82815"/>
        <dbReference type="ChEBI" id="CHEBI:84994"/>
        <dbReference type="EC" id="1.3.99.41"/>
    </reaction>
    <physiologicalReaction direction="left-to-right" evidence="6">
        <dbReference type="Rhea" id="RHEA:52613"/>
    </physiologicalReaction>
</comment>
<dbReference type="EC" id="1.3.99.41" evidence="8"/>
<evidence type="ECO:0000256" key="9">
    <source>
        <dbReference type="ARBA" id="ARBA00069043"/>
    </source>
</evidence>
<comment type="caution">
    <text evidence="15">The sequence shown here is derived from an EMBL/GenBank/DDBJ whole genome shotgun (WGS) entry which is preliminary data.</text>
</comment>
<dbReference type="Proteomes" id="UP000321523">
    <property type="component" value="Unassembled WGS sequence"/>
</dbReference>
<evidence type="ECO:0000256" key="2">
    <source>
        <dbReference type="ARBA" id="ARBA00009347"/>
    </source>
</evidence>
<evidence type="ECO:0000259" key="11">
    <source>
        <dbReference type="Pfam" id="PF00441"/>
    </source>
</evidence>
<organism evidence="15 16">
    <name type="scientific">Skermanella aerolata</name>
    <dbReference type="NCBI Taxonomy" id="393310"/>
    <lineage>
        <taxon>Bacteria</taxon>
        <taxon>Pseudomonadati</taxon>
        <taxon>Pseudomonadota</taxon>
        <taxon>Alphaproteobacteria</taxon>
        <taxon>Rhodospirillales</taxon>
        <taxon>Azospirillaceae</taxon>
        <taxon>Skermanella</taxon>
    </lineage>
</organism>
<dbReference type="SUPFAM" id="SSF47203">
    <property type="entry name" value="Acyl-CoA dehydrogenase C-terminal domain-like"/>
    <property type="match status" value="1"/>
</dbReference>
<dbReference type="GO" id="GO:0016627">
    <property type="term" value="F:oxidoreductase activity, acting on the CH-CH group of donors"/>
    <property type="evidence" value="ECO:0007669"/>
    <property type="project" value="InterPro"/>
</dbReference>
<keyword evidence="3 10" id="KW-0285">Flavoprotein</keyword>
<dbReference type="Gene3D" id="1.10.540.10">
    <property type="entry name" value="Acyl-CoA dehydrogenase/oxidase, N-terminal domain"/>
    <property type="match status" value="1"/>
</dbReference>
<dbReference type="InterPro" id="IPR009075">
    <property type="entry name" value="AcylCo_DH/oxidase_C"/>
</dbReference>
<evidence type="ECO:0000256" key="4">
    <source>
        <dbReference type="ARBA" id="ARBA00022827"/>
    </source>
</evidence>
<evidence type="ECO:0000256" key="6">
    <source>
        <dbReference type="ARBA" id="ARBA00051388"/>
    </source>
</evidence>